<evidence type="ECO:0000313" key="3">
    <source>
        <dbReference type="Proteomes" id="UP000663760"/>
    </source>
</evidence>
<protein>
    <submittedName>
        <fullName evidence="2">Uncharacterized protein</fullName>
    </submittedName>
</protein>
<gene>
    <name evidence="1" type="ORF">SI7747_18019787</name>
    <name evidence="2" type="ORF">SI8410_18021276</name>
</gene>
<proteinExistence type="predicted"/>
<keyword evidence="3" id="KW-1185">Reference proteome</keyword>
<dbReference type="PANTHER" id="PTHR35732">
    <property type="entry name" value="OS10G0545100 PROTEIN"/>
    <property type="match status" value="1"/>
</dbReference>
<name>A0A7I8LMW2_SPIIN</name>
<sequence>MDILLCISVTATRLQSVLLKKRASCVCMGSFMTTQEADVPSEIVEDSKFVPLNEDDPIYGPPALLLAGFEMNEAAKIKQLLKDLDGDFLQIIYCTEDMISLTVWDAMHAQPQNLEALEEGSSLPRICIFSGLSGEEMMMFINAFPETGLAPAVFAALVPNSASKALGEVIDEIMGDHEMLSKRETER</sequence>
<evidence type="ECO:0000313" key="1">
    <source>
        <dbReference type="EMBL" id="CAA2634373.1"/>
    </source>
</evidence>
<dbReference type="Proteomes" id="UP000663760">
    <property type="component" value="Chromosome 18"/>
</dbReference>
<reference evidence="2" key="1">
    <citation type="submission" date="2020-02" db="EMBL/GenBank/DDBJ databases">
        <authorList>
            <person name="Scholz U."/>
            <person name="Mascher M."/>
            <person name="Fiebig A."/>
        </authorList>
    </citation>
    <scope>NUCLEOTIDE SEQUENCE</scope>
</reference>
<dbReference type="AlphaFoldDB" id="A0A7I8LMW2"/>
<dbReference type="OrthoDB" id="2018221at2759"/>
<dbReference type="InterPro" id="IPR016621">
    <property type="entry name" value="UCP014543"/>
</dbReference>
<evidence type="ECO:0000313" key="2">
    <source>
        <dbReference type="EMBL" id="CAA7410598.1"/>
    </source>
</evidence>
<dbReference type="Pfam" id="PF12646">
    <property type="entry name" value="DUF3783"/>
    <property type="match status" value="1"/>
</dbReference>
<accession>A0A7I8LMW2</accession>
<dbReference type="EMBL" id="LR743605">
    <property type="protein sequence ID" value="CAA2634373.1"/>
    <property type="molecule type" value="Genomic_DNA"/>
</dbReference>
<organism evidence="2 3">
    <name type="scientific">Spirodela intermedia</name>
    <name type="common">Intermediate duckweed</name>
    <dbReference type="NCBI Taxonomy" id="51605"/>
    <lineage>
        <taxon>Eukaryota</taxon>
        <taxon>Viridiplantae</taxon>
        <taxon>Streptophyta</taxon>
        <taxon>Embryophyta</taxon>
        <taxon>Tracheophyta</taxon>
        <taxon>Spermatophyta</taxon>
        <taxon>Magnoliopsida</taxon>
        <taxon>Liliopsida</taxon>
        <taxon>Araceae</taxon>
        <taxon>Lemnoideae</taxon>
        <taxon>Spirodela</taxon>
    </lineage>
</organism>
<dbReference type="EMBL" id="LR746281">
    <property type="protein sequence ID" value="CAA7410598.1"/>
    <property type="molecule type" value="Genomic_DNA"/>
</dbReference>
<dbReference type="PANTHER" id="PTHR35732:SF1">
    <property type="entry name" value="OS10G0545100 PROTEIN"/>
    <property type="match status" value="1"/>
</dbReference>